<organism evidence="3 4">
    <name type="scientific">Drosophila lebanonensis</name>
    <name type="common">Fruit fly</name>
    <name type="synonym">Scaptodrosophila lebanonensis</name>
    <dbReference type="NCBI Taxonomy" id="7225"/>
    <lineage>
        <taxon>Eukaryota</taxon>
        <taxon>Metazoa</taxon>
        <taxon>Ecdysozoa</taxon>
        <taxon>Arthropoda</taxon>
        <taxon>Hexapoda</taxon>
        <taxon>Insecta</taxon>
        <taxon>Pterygota</taxon>
        <taxon>Neoptera</taxon>
        <taxon>Endopterygota</taxon>
        <taxon>Diptera</taxon>
        <taxon>Brachycera</taxon>
        <taxon>Muscomorpha</taxon>
        <taxon>Ephydroidea</taxon>
        <taxon>Drosophilidae</taxon>
        <taxon>Scaptodrosophila</taxon>
    </lineage>
</organism>
<dbReference type="Proteomes" id="UP000504634">
    <property type="component" value="Unplaced"/>
</dbReference>
<reference evidence="4" key="1">
    <citation type="submission" date="2025-08" db="UniProtKB">
        <authorList>
            <consortium name="RefSeq"/>
        </authorList>
    </citation>
    <scope>IDENTIFICATION</scope>
    <source>
        <strain evidence="4">11010-0011.00</strain>
        <tissue evidence="4">Whole body</tissue>
    </source>
</reference>
<dbReference type="AlphaFoldDB" id="A0A6J2UBT6"/>
<feature type="domain" description="DUF4794" evidence="2">
    <location>
        <begin position="52"/>
        <end position="135"/>
    </location>
</feature>
<evidence type="ECO:0000313" key="4">
    <source>
        <dbReference type="RefSeq" id="XP_030385946.1"/>
    </source>
</evidence>
<dbReference type="GeneID" id="115632832"/>
<keyword evidence="1" id="KW-0732">Signal</keyword>
<evidence type="ECO:0000313" key="3">
    <source>
        <dbReference type="Proteomes" id="UP000504634"/>
    </source>
</evidence>
<dbReference type="Pfam" id="PF16042">
    <property type="entry name" value="DUF4794"/>
    <property type="match status" value="1"/>
</dbReference>
<accession>A0A6J2UBT6</accession>
<feature type="signal peptide" evidence="1">
    <location>
        <begin position="1"/>
        <end position="22"/>
    </location>
</feature>
<sequence>MELSSLVLAIFASVLCQSLAQADVGVALQQRRRLQQQQYLQQQQQPQQRQQQAAYPAAGYRPSRQFRLPAQNLEPKPARLTANSEAQEDIDDAAEEVEVRKAVPAAAPAAIAPVAPVAPVQPTIAYYPAGAVGFVQPTAFAKFIAAPGAAAAPAAYVAPAAATAAYTQPQYYAAYSAPIFG</sequence>
<protein>
    <submittedName>
        <fullName evidence="4">Testis-specific gene A8 protein</fullName>
    </submittedName>
</protein>
<evidence type="ECO:0000256" key="1">
    <source>
        <dbReference type="SAM" id="SignalP"/>
    </source>
</evidence>
<keyword evidence="3" id="KW-1185">Reference proteome</keyword>
<dbReference type="RefSeq" id="XP_030385946.1">
    <property type="nucleotide sequence ID" value="XM_030530086.1"/>
</dbReference>
<proteinExistence type="predicted"/>
<feature type="chain" id="PRO_5026924812" evidence="1">
    <location>
        <begin position="23"/>
        <end position="181"/>
    </location>
</feature>
<dbReference type="InterPro" id="IPR032011">
    <property type="entry name" value="DUF4794"/>
</dbReference>
<gene>
    <name evidence="4" type="primary">LOC115632832</name>
</gene>
<evidence type="ECO:0000259" key="2">
    <source>
        <dbReference type="Pfam" id="PF16042"/>
    </source>
</evidence>
<name>A0A6J2UBT6_DROLE</name>